<name>A0A172YB47_9GAMM</name>
<dbReference type="AlphaFoldDB" id="A0A172YB47"/>
<dbReference type="Proteomes" id="UP000077875">
    <property type="component" value="Chromosome"/>
</dbReference>
<evidence type="ECO:0008006" key="12">
    <source>
        <dbReference type="Google" id="ProtNLM"/>
    </source>
</evidence>
<comment type="subcellular location">
    <subcellularLocation>
        <location evidence="1">Cell inner membrane</location>
        <topology evidence="1">Multi-pass membrane protein</topology>
    </subcellularLocation>
</comment>
<evidence type="ECO:0000256" key="8">
    <source>
        <dbReference type="SAM" id="MobiDB-lite"/>
    </source>
</evidence>
<keyword evidence="4" id="KW-0997">Cell inner membrane</keyword>
<keyword evidence="11" id="KW-1185">Reference proteome</keyword>
<evidence type="ECO:0000256" key="4">
    <source>
        <dbReference type="ARBA" id="ARBA00022519"/>
    </source>
</evidence>
<dbReference type="InterPro" id="IPR007498">
    <property type="entry name" value="PqiA-like"/>
</dbReference>
<organism evidence="10 11">
    <name type="scientific">Halotalea alkalilenta</name>
    <dbReference type="NCBI Taxonomy" id="376489"/>
    <lineage>
        <taxon>Bacteria</taxon>
        <taxon>Pseudomonadati</taxon>
        <taxon>Pseudomonadota</taxon>
        <taxon>Gammaproteobacteria</taxon>
        <taxon>Oceanospirillales</taxon>
        <taxon>Halomonadaceae</taxon>
        <taxon>Halotalea</taxon>
    </lineage>
</organism>
<keyword evidence="3" id="KW-1003">Cell membrane</keyword>
<feature type="transmembrane region" description="Helical" evidence="9">
    <location>
        <begin position="269"/>
        <end position="293"/>
    </location>
</feature>
<evidence type="ECO:0000256" key="6">
    <source>
        <dbReference type="ARBA" id="ARBA00022989"/>
    </source>
</evidence>
<evidence type="ECO:0000256" key="7">
    <source>
        <dbReference type="ARBA" id="ARBA00023136"/>
    </source>
</evidence>
<dbReference type="InterPro" id="IPR005219">
    <property type="entry name" value="PqiA-like_proteobact"/>
</dbReference>
<evidence type="ECO:0000256" key="5">
    <source>
        <dbReference type="ARBA" id="ARBA00022692"/>
    </source>
</evidence>
<feature type="transmembrane region" description="Helical" evidence="9">
    <location>
        <begin position="103"/>
        <end position="134"/>
    </location>
</feature>
<dbReference type="PANTHER" id="PTHR30462">
    <property type="entry name" value="INTERMEMBRANE TRANSPORT PROTEIN PQIB-RELATED"/>
    <property type="match status" value="1"/>
</dbReference>
<dbReference type="GO" id="GO:0005886">
    <property type="term" value="C:plasma membrane"/>
    <property type="evidence" value="ECO:0007669"/>
    <property type="project" value="UniProtKB-SubCell"/>
</dbReference>
<comment type="similarity">
    <text evidence="2">Belongs to the PqiA family.</text>
</comment>
<evidence type="ECO:0000256" key="9">
    <source>
        <dbReference type="SAM" id="Phobius"/>
    </source>
</evidence>
<keyword evidence="5 9" id="KW-0812">Transmembrane</keyword>
<evidence type="ECO:0000256" key="3">
    <source>
        <dbReference type="ARBA" id="ARBA00022475"/>
    </source>
</evidence>
<dbReference type="Pfam" id="PF04403">
    <property type="entry name" value="PqiA"/>
    <property type="match status" value="2"/>
</dbReference>
<evidence type="ECO:0000313" key="10">
    <source>
        <dbReference type="EMBL" id="ANF56459.1"/>
    </source>
</evidence>
<keyword evidence="7 9" id="KW-0472">Membrane</keyword>
<dbReference type="RefSeq" id="WP_064121440.1">
    <property type="nucleotide sequence ID" value="NZ_CP015243.1"/>
</dbReference>
<accession>A0A172YB47</accession>
<feature type="transmembrane region" description="Helical" evidence="9">
    <location>
        <begin position="361"/>
        <end position="382"/>
    </location>
</feature>
<protein>
    <recommendedName>
        <fullName evidence="12">Paraquat-inducible protein A</fullName>
    </recommendedName>
</protein>
<gene>
    <name evidence="10" type="ORF">A5892_02405</name>
</gene>
<evidence type="ECO:0000256" key="1">
    <source>
        <dbReference type="ARBA" id="ARBA00004429"/>
    </source>
</evidence>
<feature type="region of interest" description="Disordered" evidence="8">
    <location>
        <begin position="428"/>
        <end position="450"/>
    </location>
</feature>
<feature type="transmembrane region" description="Helical" evidence="9">
    <location>
        <begin position="59"/>
        <end position="83"/>
    </location>
</feature>
<evidence type="ECO:0000256" key="2">
    <source>
        <dbReference type="ARBA" id="ARBA00007555"/>
    </source>
</evidence>
<dbReference type="InterPro" id="IPR051800">
    <property type="entry name" value="PqiA-PqiB_transport"/>
</dbReference>
<evidence type="ECO:0000313" key="11">
    <source>
        <dbReference type="Proteomes" id="UP000077875"/>
    </source>
</evidence>
<sequence length="450" mass="49631">MTTLFTVDDQAPSRSRIRICVECDLVSDVPPLAAGERSRCPRCGHRLATRMFTPIDHTLAYAIAAVIMLALSLSFSFISFSSTGVEQSMHLVDAITVTLEQRYGFLSFCFLVGVLALPFVYLMLVIYLHVSLALDHRPPGGVYIARSLSRMQPWVMADIFIVGVLVSLVKIMSLATISFGPAFWAFCIFSLLLLTTTQSVDRDWLFKRMCGPILTPEPEPGRGALTQGFTSCHACGQPGQVDDHGKGRCQRCGEALHARTKRSVQLTMALVVTSIILYIPSMALPVMVITQFGHPEPQTIIGGVLLLLAHGDYPVALVIFFASVMVPVAKVMALSWLCWKTRRPEPFRPGPRMKLYRLTEFIGRWSMIDVFVVTVLAAMVQLGNLMNIVPGHGVVAFGLVVVLTMIAAMCFDPRLLWDATDLQQTGQRHVAPRTARLSPAPPSSRQEVTR</sequence>
<dbReference type="NCBIfam" id="TIGR00155">
    <property type="entry name" value="pqiA_fam"/>
    <property type="match status" value="1"/>
</dbReference>
<dbReference type="STRING" id="376489.A5892_02405"/>
<proteinExistence type="inferred from homology"/>
<dbReference type="PANTHER" id="PTHR30462:SF3">
    <property type="entry name" value="INTERMEMBRANE TRANSPORT PROTEIN PQIA"/>
    <property type="match status" value="1"/>
</dbReference>
<dbReference type="KEGG" id="haa:A5892_02405"/>
<dbReference type="EMBL" id="CP015243">
    <property type="protein sequence ID" value="ANF56459.1"/>
    <property type="molecule type" value="Genomic_DNA"/>
</dbReference>
<reference evidence="10 11" key="1">
    <citation type="submission" date="2016-04" db="EMBL/GenBank/DDBJ databases">
        <title>Complete Genome Sequence of Halotalea alkalilenta IHB B 13600.</title>
        <authorList>
            <person name="Swarnkar M.K."/>
            <person name="Sharma A."/>
            <person name="Kaushal K."/>
            <person name="Soni R."/>
            <person name="Rana S."/>
            <person name="Singh A.K."/>
            <person name="Gulati A."/>
        </authorList>
    </citation>
    <scope>NUCLEOTIDE SEQUENCE [LARGE SCALE GENOMIC DNA]</scope>
    <source>
        <strain evidence="10 11">IHB B 13600</strain>
    </source>
</reference>
<feature type="transmembrane region" description="Helical" evidence="9">
    <location>
        <begin position="388"/>
        <end position="411"/>
    </location>
</feature>
<keyword evidence="6 9" id="KW-1133">Transmembrane helix</keyword>